<keyword evidence="2" id="KW-0325">Glycoprotein</keyword>
<accession>T1JH71</accession>
<dbReference type="Gene3D" id="3.50.30.30">
    <property type="match status" value="1"/>
</dbReference>
<dbReference type="EMBL" id="JH432222">
    <property type="status" value="NOT_ANNOTATED_CDS"/>
    <property type="molecule type" value="Genomic_DNA"/>
</dbReference>
<evidence type="ECO:0000256" key="2">
    <source>
        <dbReference type="ARBA" id="ARBA00023180"/>
    </source>
</evidence>
<dbReference type="SUPFAM" id="SSF52025">
    <property type="entry name" value="PA domain"/>
    <property type="match status" value="1"/>
</dbReference>
<evidence type="ECO:0000256" key="1">
    <source>
        <dbReference type="ARBA" id="ARBA00022729"/>
    </source>
</evidence>
<feature type="domain" description="PA" evidence="3">
    <location>
        <begin position="151"/>
        <end position="237"/>
    </location>
</feature>
<dbReference type="PhylomeDB" id="T1JH71"/>
<reference evidence="5" key="1">
    <citation type="submission" date="2011-05" db="EMBL/GenBank/DDBJ databases">
        <authorList>
            <person name="Richards S.R."/>
            <person name="Qu J."/>
            <person name="Jiang H."/>
            <person name="Jhangiani S.N."/>
            <person name="Agravi P."/>
            <person name="Goodspeed R."/>
            <person name="Gross S."/>
            <person name="Mandapat C."/>
            <person name="Jackson L."/>
            <person name="Mathew T."/>
            <person name="Pu L."/>
            <person name="Thornton R."/>
            <person name="Saada N."/>
            <person name="Wilczek-Boney K.B."/>
            <person name="Lee S."/>
            <person name="Kovar C."/>
            <person name="Wu Y."/>
            <person name="Scherer S.E."/>
            <person name="Worley K.C."/>
            <person name="Muzny D.M."/>
            <person name="Gibbs R."/>
        </authorList>
    </citation>
    <scope>NUCLEOTIDE SEQUENCE</scope>
    <source>
        <strain evidence="5">Brora</strain>
    </source>
</reference>
<dbReference type="PANTHER" id="PTHR22702">
    <property type="entry name" value="PROTEASE-ASSOCIATED DOMAIN-CONTAINING PROTEIN"/>
    <property type="match status" value="1"/>
</dbReference>
<sequence>MRVMLHCSINSSYMNQLKPVAAAANLVNDVYDFIIQSRFSSEQFRIAMTSTYCFAIAEHIFVKMITKPVYFMNLFIIFITQELVLGICFVKGDDLENDYKIVSIDLDTYILLKNDIYFEIIQPQELSYTFKVHPAKNFGMLLQDTTYVNIALVLAEPFHGCSTLYNSHLVRNNIVLVQRGDCSFLSKALQAEKHGALGILIADNEVFNDNYIEMVDDNTDRKSNIPCAFLLGKNGQMIEKTLRKKKLEQAVINIPVNLTNIPQHKQKQPP</sequence>
<proteinExistence type="predicted"/>
<dbReference type="PANTHER" id="PTHR22702:SF1">
    <property type="entry name" value="PROTEASE-ASSOCIATED DOMAIN-CONTAINING PROTEIN 1"/>
    <property type="match status" value="1"/>
</dbReference>
<dbReference type="Pfam" id="PF02225">
    <property type="entry name" value="PA"/>
    <property type="match status" value="1"/>
</dbReference>
<evidence type="ECO:0000313" key="4">
    <source>
        <dbReference type="EnsemblMetazoa" id="SMAR013201-PA"/>
    </source>
</evidence>
<organism evidence="4 5">
    <name type="scientific">Strigamia maritima</name>
    <name type="common">European centipede</name>
    <name type="synonym">Geophilus maritimus</name>
    <dbReference type="NCBI Taxonomy" id="126957"/>
    <lineage>
        <taxon>Eukaryota</taxon>
        <taxon>Metazoa</taxon>
        <taxon>Ecdysozoa</taxon>
        <taxon>Arthropoda</taxon>
        <taxon>Myriapoda</taxon>
        <taxon>Chilopoda</taxon>
        <taxon>Pleurostigmophora</taxon>
        <taxon>Geophilomorpha</taxon>
        <taxon>Linotaeniidae</taxon>
        <taxon>Strigamia</taxon>
    </lineage>
</organism>
<reference evidence="4" key="2">
    <citation type="submission" date="2015-02" db="UniProtKB">
        <authorList>
            <consortium name="EnsemblMetazoa"/>
        </authorList>
    </citation>
    <scope>IDENTIFICATION</scope>
</reference>
<dbReference type="eggNOG" id="KOG3920">
    <property type="taxonomic scope" value="Eukaryota"/>
</dbReference>
<keyword evidence="1" id="KW-0732">Signal</keyword>
<dbReference type="InterPro" id="IPR046450">
    <property type="entry name" value="PA_dom_sf"/>
</dbReference>
<dbReference type="AlphaFoldDB" id="T1JH71"/>
<dbReference type="EnsemblMetazoa" id="SMAR013201-RA">
    <property type="protein sequence ID" value="SMAR013201-PA"/>
    <property type="gene ID" value="SMAR013201"/>
</dbReference>
<dbReference type="Proteomes" id="UP000014500">
    <property type="component" value="Unassembled WGS sequence"/>
</dbReference>
<keyword evidence="5" id="KW-1185">Reference proteome</keyword>
<protein>
    <recommendedName>
        <fullName evidence="3">PA domain-containing protein</fullName>
    </recommendedName>
</protein>
<evidence type="ECO:0000313" key="5">
    <source>
        <dbReference type="Proteomes" id="UP000014500"/>
    </source>
</evidence>
<evidence type="ECO:0000259" key="3">
    <source>
        <dbReference type="Pfam" id="PF02225"/>
    </source>
</evidence>
<name>T1JH71_STRMM</name>
<dbReference type="InterPro" id="IPR003137">
    <property type="entry name" value="PA_domain"/>
</dbReference>
<dbReference type="HOGENOM" id="CLU_1032806_0_0_1"/>